<dbReference type="InterPro" id="IPR017452">
    <property type="entry name" value="GPCR_Rhodpsn_7TM"/>
</dbReference>
<evidence type="ECO:0000256" key="2">
    <source>
        <dbReference type="ARBA" id="ARBA00022692"/>
    </source>
</evidence>
<dbReference type="SUPFAM" id="SSF81321">
    <property type="entry name" value="Family A G protein-coupled receptor-like"/>
    <property type="match status" value="1"/>
</dbReference>
<feature type="transmembrane region" description="Helical" evidence="9">
    <location>
        <begin position="334"/>
        <end position="353"/>
    </location>
</feature>
<evidence type="ECO:0000256" key="1">
    <source>
        <dbReference type="ARBA" id="ARBA00004141"/>
    </source>
</evidence>
<dbReference type="Gene3D" id="1.20.1070.10">
    <property type="entry name" value="Rhodopsin 7-helix transmembrane proteins"/>
    <property type="match status" value="1"/>
</dbReference>
<comment type="subcellular location">
    <subcellularLocation>
        <location evidence="1">Membrane</location>
        <topology evidence="1">Multi-pass membrane protein</topology>
    </subcellularLocation>
</comment>
<dbReference type="PRINTS" id="PR00237">
    <property type="entry name" value="GPCRRHODOPSN"/>
</dbReference>
<evidence type="ECO:0000313" key="11">
    <source>
        <dbReference type="EMBL" id="KAK3578423.1"/>
    </source>
</evidence>
<dbReference type="GO" id="GO:0004930">
    <property type="term" value="F:G protein-coupled receptor activity"/>
    <property type="evidence" value="ECO:0007669"/>
    <property type="project" value="UniProtKB-KW"/>
</dbReference>
<evidence type="ECO:0000256" key="5">
    <source>
        <dbReference type="ARBA" id="ARBA00023136"/>
    </source>
</evidence>
<dbReference type="PROSITE" id="PS00237">
    <property type="entry name" value="G_PROTEIN_RECEP_F1_1"/>
    <property type="match status" value="1"/>
</dbReference>
<dbReference type="PANTHER" id="PTHR24243:SF230">
    <property type="entry name" value="G-PROTEIN COUPLED RECEPTORS FAMILY 1 PROFILE DOMAIN-CONTAINING PROTEIN"/>
    <property type="match status" value="1"/>
</dbReference>
<keyword evidence="3 9" id="KW-1133">Transmembrane helix</keyword>
<evidence type="ECO:0000313" key="12">
    <source>
        <dbReference type="Proteomes" id="UP001195483"/>
    </source>
</evidence>
<keyword evidence="12" id="KW-1185">Reference proteome</keyword>
<comment type="similarity">
    <text evidence="8">Belongs to the G-protein coupled receptor 1 family.</text>
</comment>
<comment type="caution">
    <text evidence="11">The sequence shown here is derived from an EMBL/GenBank/DDBJ whole genome shotgun (WGS) entry which is preliminary data.</text>
</comment>
<dbReference type="EMBL" id="JAEAOA010002074">
    <property type="protein sequence ID" value="KAK3578423.1"/>
    <property type="molecule type" value="Genomic_DNA"/>
</dbReference>
<dbReference type="PROSITE" id="PS50262">
    <property type="entry name" value="G_PROTEIN_RECEP_F1_2"/>
    <property type="match status" value="1"/>
</dbReference>
<sequence>DTTMSLACLSENHGVDDGIDSLNYTSFNSTSLLNSSYWNLEDYQVDKPYIAKAGRDFLAYFTPIILFIGIVGNSLSLNVFLSKNMWMLSASTCLAAISLSDLMTLIFYVLVEWLRRGLVHISPSSKISFLDTHGICQIQLYFSYVFRLTSAWLVVTFTVERYIGVCHPLRRRNICTRKNTRKIIVSLFAIALLLVLYKPILSGVYCIGDRIVCASYPDHEFISFILDSIYAVMITFIPFLIITAMNILIIRKLLIRNRRHKEKHLITEESMIKLEFTLILFAISFCFIAFNLPFFTVWCRNFLQSMYLYSHGVSNLDGTEVDYWRGVLFIVRTIFYMNYCINFFLYSITGVYFRREMKRALTTCSKSQRTVGYVKCKRLNSRTSSQFTTAHSWL</sequence>
<evidence type="ECO:0000256" key="4">
    <source>
        <dbReference type="ARBA" id="ARBA00023040"/>
    </source>
</evidence>
<accession>A0AAE0RRJ1</accession>
<dbReference type="Proteomes" id="UP001195483">
    <property type="component" value="Unassembled WGS sequence"/>
</dbReference>
<evidence type="ECO:0000256" key="9">
    <source>
        <dbReference type="SAM" id="Phobius"/>
    </source>
</evidence>
<keyword evidence="2 8" id="KW-0812">Transmembrane</keyword>
<evidence type="ECO:0000259" key="10">
    <source>
        <dbReference type="PROSITE" id="PS50262"/>
    </source>
</evidence>
<feature type="non-terminal residue" evidence="11">
    <location>
        <position position="1"/>
    </location>
</feature>
<dbReference type="InterPro" id="IPR000276">
    <property type="entry name" value="GPCR_Rhodpsn"/>
</dbReference>
<dbReference type="PANTHER" id="PTHR24243">
    <property type="entry name" value="G-PROTEIN COUPLED RECEPTOR"/>
    <property type="match status" value="1"/>
</dbReference>
<organism evidence="11 12">
    <name type="scientific">Potamilus streckersoni</name>
    <dbReference type="NCBI Taxonomy" id="2493646"/>
    <lineage>
        <taxon>Eukaryota</taxon>
        <taxon>Metazoa</taxon>
        <taxon>Spiralia</taxon>
        <taxon>Lophotrochozoa</taxon>
        <taxon>Mollusca</taxon>
        <taxon>Bivalvia</taxon>
        <taxon>Autobranchia</taxon>
        <taxon>Heteroconchia</taxon>
        <taxon>Palaeoheterodonta</taxon>
        <taxon>Unionida</taxon>
        <taxon>Unionoidea</taxon>
        <taxon>Unionidae</taxon>
        <taxon>Ambleminae</taxon>
        <taxon>Lampsilini</taxon>
        <taxon>Potamilus</taxon>
    </lineage>
</organism>
<dbReference type="AlphaFoldDB" id="A0AAE0RRJ1"/>
<evidence type="ECO:0000256" key="3">
    <source>
        <dbReference type="ARBA" id="ARBA00022989"/>
    </source>
</evidence>
<keyword evidence="4 8" id="KW-0297">G-protein coupled receptor</keyword>
<reference evidence="11" key="2">
    <citation type="journal article" date="2021" name="Genome Biol. Evol.">
        <title>Developing a high-quality reference genome for a parasitic bivalve with doubly uniparental inheritance (Bivalvia: Unionida).</title>
        <authorList>
            <person name="Smith C.H."/>
        </authorList>
    </citation>
    <scope>NUCLEOTIDE SEQUENCE</scope>
    <source>
        <strain evidence="11">CHS0354</strain>
        <tissue evidence="11">Mantle</tissue>
    </source>
</reference>
<protein>
    <recommendedName>
        <fullName evidence="10">G-protein coupled receptors family 1 profile domain-containing protein</fullName>
    </recommendedName>
</protein>
<evidence type="ECO:0000256" key="6">
    <source>
        <dbReference type="ARBA" id="ARBA00023170"/>
    </source>
</evidence>
<feature type="transmembrane region" description="Helical" evidence="9">
    <location>
        <begin position="93"/>
        <end position="111"/>
    </location>
</feature>
<dbReference type="GO" id="GO:0005886">
    <property type="term" value="C:plasma membrane"/>
    <property type="evidence" value="ECO:0007669"/>
    <property type="project" value="TreeGrafter"/>
</dbReference>
<feature type="transmembrane region" description="Helical" evidence="9">
    <location>
        <begin position="221"/>
        <end position="250"/>
    </location>
</feature>
<feature type="transmembrane region" description="Helical" evidence="9">
    <location>
        <begin position="271"/>
        <end position="298"/>
    </location>
</feature>
<reference evidence="11" key="1">
    <citation type="journal article" date="2021" name="Genome Biol. Evol.">
        <title>A High-Quality Reference Genome for a Parasitic Bivalve with Doubly Uniparental Inheritance (Bivalvia: Unionida).</title>
        <authorList>
            <person name="Smith C.H."/>
        </authorList>
    </citation>
    <scope>NUCLEOTIDE SEQUENCE</scope>
    <source>
        <strain evidence="11">CHS0354</strain>
    </source>
</reference>
<reference evidence="11" key="3">
    <citation type="submission" date="2023-05" db="EMBL/GenBank/DDBJ databases">
        <authorList>
            <person name="Smith C.H."/>
        </authorList>
    </citation>
    <scope>NUCLEOTIDE SEQUENCE</scope>
    <source>
        <strain evidence="11">CHS0354</strain>
        <tissue evidence="11">Mantle</tissue>
    </source>
</reference>
<gene>
    <name evidence="11" type="ORF">CHS0354_035627</name>
</gene>
<evidence type="ECO:0000256" key="7">
    <source>
        <dbReference type="ARBA" id="ARBA00023224"/>
    </source>
</evidence>
<keyword evidence="7 8" id="KW-0807">Transducer</keyword>
<dbReference type="CDD" id="cd14978">
    <property type="entry name" value="7tmA_FMRFamide_R-like"/>
    <property type="match status" value="1"/>
</dbReference>
<feature type="domain" description="G-protein coupled receptors family 1 profile" evidence="10">
    <location>
        <begin position="72"/>
        <end position="346"/>
    </location>
</feature>
<dbReference type="Pfam" id="PF00001">
    <property type="entry name" value="7tm_1"/>
    <property type="match status" value="1"/>
</dbReference>
<feature type="transmembrane region" description="Helical" evidence="9">
    <location>
        <begin position="57"/>
        <end position="81"/>
    </location>
</feature>
<keyword evidence="5 9" id="KW-0472">Membrane</keyword>
<feature type="transmembrane region" description="Helical" evidence="9">
    <location>
        <begin position="141"/>
        <end position="163"/>
    </location>
</feature>
<feature type="transmembrane region" description="Helical" evidence="9">
    <location>
        <begin position="183"/>
        <end position="201"/>
    </location>
</feature>
<evidence type="ECO:0000256" key="8">
    <source>
        <dbReference type="RuleBase" id="RU000688"/>
    </source>
</evidence>
<proteinExistence type="inferred from homology"/>
<name>A0AAE0RRJ1_9BIVA</name>
<keyword evidence="6 8" id="KW-0675">Receptor</keyword>